<dbReference type="Proteomes" id="UP000663828">
    <property type="component" value="Unassembled WGS sequence"/>
</dbReference>
<keyword evidence="3" id="KW-1185">Reference proteome</keyword>
<evidence type="ECO:0000259" key="1">
    <source>
        <dbReference type="Pfam" id="PF03184"/>
    </source>
</evidence>
<evidence type="ECO:0000313" key="3">
    <source>
        <dbReference type="Proteomes" id="UP000663828"/>
    </source>
</evidence>
<dbReference type="AlphaFoldDB" id="A0A815LI54"/>
<sequence>MGEQVKRHLFQPKNVIITCSTSGKLTTTLIEHWRDNCFLPLVGPKCLLLSDSYPGQSREELYLPENCGGKKVTRLQIPQNTTDDLQPLDCYFNRQIKNFLKACYHRVALDELDIHLHERNNIIRLVSLMHHQLSADVFTPMIKYAWFSSSLLREDPSPFVNVNQVCFPSSETHMECEENHCGESIFITCARYQSIVRIVKYLGKTPSCCLYNQLKESLKSGNGASITSLREQNGQFACTTSTKIIENNLEFRPESMKTTSINKLQVCHINQMCTVEIRTFNNQISLTATSDTSFIQIDNLEQVDEEIDNIINSCKTDKGQILFVEPIDNQYKCQGCGGTNLTENENTISCSSDCRSRLLKDKTTESLYMKVKIVTYANEEYNLKTSQSTIFAFLNKTSALKTDAKESTDLEENIYLIVGLNVQFTYDYHTGVINNFENLNQNQLQDQNHLST</sequence>
<accession>A0A815LI54</accession>
<dbReference type="EMBL" id="CAJNOR010003370">
    <property type="protein sequence ID" value="CAF1407058.1"/>
    <property type="molecule type" value="Genomic_DNA"/>
</dbReference>
<dbReference type="Pfam" id="PF03184">
    <property type="entry name" value="DDE_1"/>
    <property type="match status" value="1"/>
</dbReference>
<name>A0A815LI54_ADIRI</name>
<comment type="caution">
    <text evidence="2">The sequence shown here is derived from an EMBL/GenBank/DDBJ whole genome shotgun (WGS) entry which is preliminary data.</text>
</comment>
<dbReference type="InterPro" id="IPR004875">
    <property type="entry name" value="DDE_SF_endonuclease_dom"/>
</dbReference>
<evidence type="ECO:0000313" key="2">
    <source>
        <dbReference type="EMBL" id="CAF1407058.1"/>
    </source>
</evidence>
<gene>
    <name evidence="2" type="ORF">XAT740_LOCUS34472</name>
</gene>
<protein>
    <recommendedName>
        <fullName evidence="1">DDE-1 domain-containing protein</fullName>
    </recommendedName>
</protein>
<organism evidence="2 3">
    <name type="scientific">Adineta ricciae</name>
    <name type="common">Rotifer</name>
    <dbReference type="NCBI Taxonomy" id="249248"/>
    <lineage>
        <taxon>Eukaryota</taxon>
        <taxon>Metazoa</taxon>
        <taxon>Spiralia</taxon>
        <taxon>Gnathifera</taxon>
        <taxon>Rotifera</taxon>
        <taxon>Eurotatoria</taxon>
        <taxon>Bdelloidea</taxon>
        <taxon>Adinetida</taxon>
        <taxon>Adinetidae</taxon>
        <taxon>Adineta</taxon>
    </lineage>
</organism>
<reference evidence="2" key="1">
    <citation type="submission" date="2021-02" db="EMBL/GenBank/DDBJ databases">
        <authorList>
            <person name="Nowell W R."/>
        </authorList>
    </citation>
    <scope>NUCLEOTIDE SEQUENCE</scope>
</reference>
<proteinExistence type="predicted"/>
<dbReference type="GO" id="GO:0003676">
    <property type="term" value="F:nucleic acid binding"/>
    <property type="evidence" value="ECO:0007669"/>
    <property type="project" value="InterPro"/>
</dbReference>
<feature type="domain" description="DDE-1" evidence="1">
    <location>
        <begin position="11"/>
        <end position="110"/>
    </location>
</feature>